<comment type="caution">
    <text evidence="2">The sequence shown here is derived from an EMBL/GenBank/DDBJ whole genome shotgun (WGS) entry which is preliminary data.</text>
</comment>
<proteinExistence type="predicted"/>
<organism evidence="2 3">
    <name type="scientific">Novosphingobium chloroacetimidivorans</name>
    <dbReference type="NCBI Taxonomy" id="1428314"/>
    <lineage>
        <taxon>Bacteria</taxon>
        <taxon>Pseudomonadati</taxon>
        <taxon>Pseudomonadota</taxon>
        <taxon>Alphaproteobacteria</taxon>
        <taxon>Sphingomonadales</taxon>
        <taxon>Sphingomonadaceae</taxon>
        <taxon>Novosphingobium</taxon>
    </lineage>
</organism>
<evidence type="ECO:0000313" key="3">
    <source>
        <dbReference type="Proteomes" id="UP000555448"/>
    </source>
</evidence>
<dbReference type="Proteomes" id="UP000555448">
    <property type="component" value="Unassembled WGS sequence"/>
</dbReference>
<accession>A0A7W7KD81</accession>
<reference evidence="2 3" key="1">
    <citation type="submission" date="2020-08" db="EMBL/GenBank/DDBJ databases">
        <title>Functional genomics of gut bacteria from endangered species of beetles.</title>
        <authorList>
            <person name="Carlos-Shanley C."/>
        </authorList>
    </citation>
    <scope>NUCLEOTIDE SEQUENCE [LARGE SCALE GENOMIC DNA]</scope>
    <source>
        <strain evidence="2 3">S00245</strain>
    </source>
</reference>
<keyword evidence="3" id="KW-1185">Reference proteome</keyword>
<gene>
    <name evidence="2" type="ORF">HNO88_003986</name>
</gene>
<sequence length="47" mass="4917">MTIEKAPERADPDRNATLGKAGPDLGKGDVAILLQHGQDELGMCIGL</sequence>
<evidence type="ECO:0000313" key="2">
    <source>
        <dbReference type="EMBL" id="MBB4860642.1"/>
    </source>
</evidence>
<dbReference type="AlphaFoldDB" id="A0A7W7KD81"/>
<name>A0A7W7KD81_9SPHN</name>
<evidence type="ECO:0000256" key="1">
    <source>
        <dbReference type="SAM" id="MobiDB-lite"/>
    </source>
</evidence>
<protein>
    <submittedName>
        <fullName evidence="2">Uncharacterized protein</fullName>
    </submittedName>
</protein>
<feature type="region of interest" description="Disordered" evidence="1">
    <location>
        <begin position="1"/>
        <end position="25"/>
    </location>
</feature>
<feature type="compositionally biased region" description="Basic and acidic residues" evidence="1">
    <location>
        <begin position="1"/>
        <end position="14"/>
    </location>
</feature>
<dbReference type="EMBL" id="JACHLR010000026">
    <property type="protein sequence ID" value="MBB4860642.1"/>
    <property type="molecule type" value="Genomic_DNA"/>
</dbReference>